<dbReference type="Gene3D" id="3.40.718.10">
    <property type="entry name" value="Isopropylmalate Dehydrogenase"/>
    <property type="match status" value="1"/>
</dbReference>
<evidence type="ECO:0000256" key="2">
    <source>
        <dbReference type="ARBA" id="ARBA00001946"/>
    </source>
</evidence>
<evidence type="ECO:0000256" key="9">
    <source>
        <dbReference type="ARBA" id="ARBA00023002"/>
    </source>
</evidence>
<dbReference type="GO" id="GO:0051287">
    <property type="term" value="F:NAD binding"/>
    <property type="evidence" value="ECO:0007669"/>
    <property type="project" value="InterPro"/>
</dbReference>
<dbReference type="InterPro" id="IPR018522">
    <property type="entry name" value="TopoIIA_CS"/>
</dbReference>
<dbReference type="Pfam" id="PF00204">
    <property type="entry name" value="DNA_gyraseB"/>
    <property type="match status" value="1"/>
</dbReference>
<dbReference type="Proteomes" id="UP000092460">
    <property type="component" value="Unassembled WGS sequence"/>
</dbReference>
<keyword evidence="6 14" id="KW-0547">Nucleotide-binding</keyword>
<dbReference type="Gene3D" id="3.10.20.690">
    <property type="match status" value="1"/>
</dbReference>
<comment type="function">
    <text evidence="14">Control of topological states of DNA by transient breakage and subsequent rejoining of DNA strands. Topoisomerase II makes double-strand breaks.</text>
</comment>
<dbReference type="InterPro" id="IPR002288">
    <property type="entry name" value="DNA_gyrase_B_C"/>
</dbReference>
<dbReference type="SMART" id="SM00433">
    <property type="entry name" value="TOP2c"/>
    <property type="match status" value="1"/>
</dbReference>
<sequence>MSNNYTSSSIKVLRGLEAVKKRPGMYIGDTDDGTGLHHMIFEVVDNAIDEALAGFCKLIQVIIHDDHSISVEDDGRGIPVDIHKEEGISAAEVIMTVLHAGGKFDNTSYKVSGGLHGVGISVVNALSEKLQLKIYRSEKDNISVEIALQWNDGFKENIFCFTNNIPQKDGGSHLIGFRSAITRTLNSYMDREGYNKKSKVVTTGEDTREGLVAIISVKISDPKFSSQTKNKLVSSEVKTVVESLMNEKFFSFLLENPKDAKIIVNKVLDAARVREAAKKIREMARKKGTLDIVGLPGKLASCQETNPSLCELYLVEGDSAGGSAKQGRNRKNQAILPLKGKILNVEKARFDKMLSSQEIATLITALGCGIGREEYNPDKLRYHYIIIMTDADVDGSHIRTLLLTFFYRQMPEIIDRGHLFIAQPPLYKIQIGKLIKYIKDNEDMERFQIKRAIEGANLKINTKFPILSGKSLKKIMLNFFAIKKIIHASDFFPKEFLKYLLYQSELTEEHFSNKEMLQNWIYALENFSSSNKSDMCTYVYEINKENTCKLYTILLKKQMYGIQEKYEINHKFINTLEYKNIARLIRQLSYIDPRCSYVQKGKKRQKIINLEQAFGWLLKESKHGINIQRYKGLGEMNPEQLWETTMNPDTRSMIQVTIDDAVSADQLFSTLMGDAVEPRRIVITPGEPAGIGPELVALISQYHWKAELVICCDPEMLKNRAKNIGINLKLYRFNEDDTPQYTQPKKLAILPIKTRCTVTKNVLNAKNSSYVIETLRQACQGCIQNKFSALVTGPVNKKIIQDSGIEFTGHTEFLAKFTQCKYPVMMLLYNSLRIALTTTHIPLKLVSNYINYALIQKTLIIINDTLINQFDIHHPCIYVCGLNPHAGEEGCIGTEEIDIIQPAIKSLKELSYNIIGPMSADSLFQNKYMKNADAILTMYHDQGLPILKYLGFGKSVNLTLGLPFIRTSVDHGTALNLFNLNEINYGSLYKAIELAINLSSKIRIIA</sequence>
<comment type="similarity">
    <text evidence="14">Belongs to the type II topoisomerase family.</text>
</comment>
<evidence type="ECO:0000256" key="10">
    <source>
        <dbReference type="ARBA" id="ARBA00023027"/>
    </source>
</evidence>
<dbReference type="FunFam" id="3.30.230.10:FF:000005">
    <property type="entry name" value="DNA gyrase subunit B"/>
    <property type="match status" value="1"/>
</dbReference>
<comment type="subunit">
    <text evidence="14">Homodimer.</text>
</comment>
<dbReference type="InterPro" id="IPR014721">
    <property type="entry name" value="Ribsml_uS5_D2-typ_fold_subgr"/>
</dbReference>
<dbReference type="PROSITE" id="PS00177">
    <property type="entry name" value="TOPOISOMERASE_II"/>
    <property type="match status" value="1"/>
</dbReference>
<dbReference type="Pfam" id="PF18053">
    <property type="entry name" value="GyrB_insert"/>
    <property type="match status" value="1"/>
</dbReference>
<evidence type="ECO:0000256" key="5">
    <source>
        <dbReference type="ARBA" id="ARBA00022723"/>
    </source>
</evidence>
<keyword evidence="11 14" id="KW-0799">Topoisomerase</keyword>
<dbReference type="InterPro" id="IPR013506">
    <property type="entry name" value="Topo_IIA_bsu_dom2"/>
</dbReference>
<dbReference type="PANTHER" id="PTHR45866:SF1">
    <property type="entry name" value="DNA GYRASE SUBUNIT B, MITOCHONDRIAL"/>
    <property type="match status" value="1"/>
</dbReference>
<comment type="catalytic activity">
    <reaction evidence="1 14">
        <text>ATP-dependent breakage, passage and rejoining of double-stranded DNA.</text>
        <dbReference type="EC" id="5.6.2.2"/>
    </reaction>
</comment>
<dbReference type="InterPro" id="IPR041423">
    <property type="entry name" value="GyrB_insert"/>
</dbReference>
<evidence type="ECO:0000256" key="6">
    <source>
        <dbReference type="ARBA" id="ARBA00022741"/>
    </source>
</evidence>
<dbReference type="GO" id="GO:0005524">
    <property type="term" value="F:ATP binding"/>
    <property type="evidence" value="ECO:0007669"/>
    <property type="project" value="UniProtKB-UniRule"/>
</dbReference>
<dbReference type="EMBL" id="JXJN01027596">
    <property type="status" value="NOT_ANNOTATED_CDS"/>
    <property type="molecule type" value="Genomic_DNA"/>
</dbReference>
<evidence type="ECO:0000256" key="7">
    <source>
        <dbReference type="ARBA" id="ARBA00022840"/>
    </source>
</evidence>
<dbReference type="Gene3D" id="3.30.230.10">
    <property type="match status" value="1"/>
</dbReference>
<evidence type="ECO:0000256" key="12">
    <source>
        <dbReference type="ARBA" id="ARBA00023125"/>
    </source>
</evidence>
<dbReference type="Gene3D" id="3.30.565.10">
    <property type="entry name" value="Histidine kinase-like ATPase, C-terminal domain"/>
    <property type="match status" value="1"/>
</dbReference>
<dbReference type="InterPro" id="IPR013760">
    <property type="entry name" value="Topo_IIA-like_dom_sf"/>
</dbReference>
<comment type="similarity">
    <text evidence="3">Belongs to the type II topoisomerase GyrB family.</text>
</comment>
<keyword evidence="5" id="KW-0479">Metal-binding</keyword>
<evidence type="ECO:0000259" key="15">
    <source>
        <dbReference type="PROSITE" id="PS50880"/>
    </source>
</evidence>
<dbReference type="CDD" id="cd16928">
    <property type="entry name" value="HATPase_GyrB-like"/>
    <property type="match status" value="1"/>
</dbReference>
<dbReference type="VEuPathDB" id="VectorBase:GPPI050997"/>
<dbReference type="AlphaFoldDB" id="A0A1B0C753"/>
<dbReference type="GO" id="GO:0003677">
    <property type="term" value="F:DNA binding"/>
    <property type="evidence" value="ECO:0007669"/>
    <property type="project" value="UniProtKB-UniRule"/>
</dbReference>
<dbReference type="PRINTS" id="PR00418">
    <property type="entry name" value="TPI2FAMILY"/>
</dbReference>
<dbReference type="InterPro" id="IPR000565">
    <property type="entry name" value="Topo_IIA_B"/>
</dbReference>
<evidence type="ECO:0000313" key="17">
    <source>
        <dbReference type="Proteomes" id="UP000092460"/>
    </source>
</evidence>
<dbReference type="PRINTS" id="PR01159">
    <property type="entry name" value="DNAGYRASEB"/>
</dbReference>
<organism evidence="16 17">
    <name type="scientific">Glossina palpalis gambiensis</name>
    <dbReference type="NCBI Taxonomy" id="67801"/>
    <lineage>
        <taxon>Eukaryota</taxon>
        <taxon>Metazoa</taxon>
        <taxon>Ecdysozoa</taxon>
        <taxon>Arthropoda</taxon>
        <taxon>Hexapoda</taxon>
        <taxon>Insecta</taxon>
        <taxon>Pterygota</taxon>
        <taxon>Neoptera</taxon>
        <taxon>Endopterygota</taxon>
        <taxon>Diptera</taxon>
        <taxon>Brachycera</taxon>
        <taxon>Muscomorpha</taxon>
        <taxon>Hippoboscoidea</taxon>
        <taxon>Glossinidae</taxon>
        <taxon>Glossina</taxon>
    </lineage>
</organism>
<evidence type="ECO:0000256" key="8">
    <source>
        <dbReference type="ARBA" id="ARBA00022842"/>
    </source>
</evidence>
<name>A0A1B0C753_9MUSC</name>
<dbReference type="SUPFAM" id="SSF55874">
    <property type="entry name" value="ATPase domain of HSP90 chaperone/DNA topoisomerase II/histidine kinase"/>
    <property type="match status" value="1"/>
</dbReference>
<dbReference type="InterPro" id="IPR001241">
    <property type="entry name" value="Topo_IIA"/>
</dbReference>
<dbReference type="InterPro" id="IPR020568">
    <property type="entry name" value="Ribosomal_Su5_D2-typ_SF"/>
</dbReference>
<dbReference type="CDD" id="cd03366">
    <property type="entry name" value="TOPRIM_TopoIIA_GyrB"/>
    <property type="match status" value="1"/>
</dbReference>
<dbReference type="Pfam" id="PF01751">
    <property type="entry name" value="Toprim"/>
    <property type="match status" value="1"/>
</dbReference>
<dbReference type="CDD" id="cd00822">
    <property type="entry name" value="TopoII_Trans_DNA_gyrase"/>
    <property type="match status" value="1"/>
</dbReference>
<dbReference type="SUPFAM" id="SSF54211">
    <property type="entry name" value="Ribosomal protein S5 domain 2-like"/>
    <property type="match status" value="1"/>
</dbReference>
<keyword evidence="13 14" id="KW-0413">Isomerase</keyword>
<dbReference type="SUPFAM" id="SSF53659">
    <property type="entry name" value="Isocitrate/Isopropylmalate dehydrogenase-like"/>
    <property type="match status" value="1"/>
</dbReference>
<protein>
    <recommendedName>
        <fullName evidence="14">DNA topoisomerase 2</fullName>
        <ecNumber evidence="14">5.6.2.2</ecNumber>
    </recommendedName>
</protein>
<dbReference type="Pfam" id="PF04166">
    <property type="entry name" value="PdxA"/>
    <property type="match status" value="1"/>
</dbReference>
<evidence type="ECO:0000256" key="1">
    <source>
        <dbReference type="ARBA" id="ARBA00000185"/>
    </source>
</evidence>
<dbReference type="InterPro" id="IPR036890">
    <property type="entry name" value="HATPase_C_sf"/>
</dbReference>
<dbReference type="PROSITE" id="PS50880">
    <property type="entry name" value="TOPRIM"/>
    <property type="match status" value="1"/>
</dbReference>
<keyword evidence="17" id="KW-1185">Reference proteome</keyword>
<evidence type="ECO:0000256" key="3">
    <source>
        <dbReference type="ARBA" id="ARBA00010708"/>
    </source>
</evidence>
<dbReference type="GO" id="GO:0006265">
    <property type="term" value="P:DNA topological change"/>
    <property type="evidence" value="ECO:0007669"/>
    <property type="project" value="UniProtKB-UniRule"/>
</dbReference>
<dbReference type="Pfam" id="PF00986">
    <property type="entry name" value="DNA_gyraseB_C"/>
    <property type="match status" value="1"/>
</dbReference>
<dbReference type="EC" id="5.6.2.2" evidence="14"/>
<keyword evidence="12 14" id="KW-0238">DNA-binding</keyword>
<dbReference type="SMART" id="SM00387">
    <property type="entry name" value="HATPase_c"/>
    <property type="match status" value="1"/>
</dbReference>
<dbReference type="EnsemblMetazoa" id="GPPI050997-RA">
    <property type="protein sequence ID" value="GPPI050997-PA"/>
    <property type="gene ID" value="GPPI050997"/>
</dbReference>
<dbReference type="InterPro" id="IPR034160">
    <property type="entry name" value="TOPRIM_GyrB"/>
</dbReference>
<dbReference type="NCBIfam" id="TIGR00557">
    <property type="entry name" value="pdxA"/>
    <property type="match status" value="1"/>
</dbReference>
<reference evidence="17" key="1">
    <citation type="submission" date="2015-01" db="EMBL/GenBank/DDBJ databases">
        <authorList>
            <person name="Aksoy S."/>
            <person name="Warren W."/>
            <person name="Wilson R.K."/>
        </authorList>
    </citation>
    <scope>NUCLEOTIDE SEQUENCE [LARGE SCALE GENOMIC DNA]</scope>
    <source>
        <strain evidence="17">IAEA</strain>
    </source>
</reference>
<feature type="domain" description="Toprim" evidence="15">
    <location>
        <begin position="310"/>
        <end position="425"/>
    </location>
</feature>
<keyword evidence="7 14" id="KW-0067">ATP-binding</keyword>
<dbReference type="InterPro" id="IPR006171">
    <property type="entry name" value="TOPRIM_dom"/>
</dbReference>
<keyword evidence="4" id="KW-0963">Cytoplasm</keyword>
<keyword evidence="10" id="KW-0520">NAD</keyword>
<dbReference type="InterPro" id="IPR049353">
    <property type="entry name" value="GyrB_hook"/>
</dbReference>
<accession>A0A1B0C753</accession>
<dbReference type="PANTHER" id="PTHR45866">
    <property type="entry name" value="DNA GYRASE/TOPOISOMERASE SUBUNIT B"/>
    <property type="match status" value="1"/>
</dbReference>
<dbReference type="Gene3D" id="3.40.50.670">
    <property type="match status" value="2"/>
</dbReference>
<dbReference type="GO" id="GO:0003918">
    <property type="term" value="F:DNA topoisomerase type II (double strand cut, ATP-hydrolyzing) activity"/>
    <property type="evidence" value="ECO:0007669"/>
    <property type="project" value="UniProtKB-UniRule"/>
</dbReference>
<evidence type="ECO:0000256" key="11">
    <source>
        <dbReference type="ARBA" id="ARBA00023029"/>
    </source>
</evidence>
<dbReference type="EMBL" id="JXJN01027595">
    <property type="status" value="NOT_ANNOTATED_CDS"/>
    <property type="molecule type" value="Genomic_DNA"/>
</dbReference>
<evidence type="ECO:0000256" key="14">
    <source>
        <dbReference type="RuleBase" id="RU362094"/>
    </source>
</evidence>
<dbReference type="InterPro" id="IPR013759">
    <property type="entry name" value="Topo_IIA_B_C"/>
</dbReference>
<keyword evidence="9" id="KW-0560">Oxidoreductase</keyword>
<evidence type="ECO:0000313" key="16">
    <source>
        <dbReference type="EnsemblMetazoa" id="GPPI050997-PA"/>
    </source>
</evidence>
<evidence type="ECO:0000256" key="13">
    <source>
        <dbReference type="ARBA" id="ARBA00023235"/>
    </source>
</evidence>
<dbReference type="GO" id="GO:0046872">
    <property type="term" value="F:metal ion binding"/>
    <property type="evidence" value="ECO:0007669"/>
    <property type="project" value="UniProtKB-KW"/>
</dbReference>
<dbReference type="SUPFAM" id="SSF56719">
    <property type="entry name" value="Type II DNA topoisomerase"/>
    <property type="match status" value="1"/>
</dbReference>
<dbReference type="InterPro" id="IPR005255">
    <property type="entry name" value="PdxA_fam"/>
</dbReference>
<dbReference type="STRING" id="67801.A0A1B0C753"/>
<dbReference type="FunFam" id="3.40.50.670:FF:000001">
    <property type="entry name" value="DNA topoisomerase 2"/>
    <property type="match status" value="1"/>
</dbReference>
<keyword evidence="8" id="KW-0460">Magnesium</keyword>
<evidence type="ECO:0000256" key="4">
    <source>
        <dbReference type="ARBA" id="ARBA00022490"/>
    </source>
</evidence>
<reference evidence="16" key="2">
    <citation type="submission" date="2020-05" db="UniProtKB">
        <authorList>
            <consortium name="EnsemblMetazoa"/>
        </authorList>
    </citation>
    <scope>IDENTIFICATION</scope>
    <source>
        <strain evidence="16">IAEA</strain>
    </source>
</reference>
<dbReference type="Pfam" id="PF21249">
    <property type="entry name" value="GyrB_hook"/>
    <property type="match status" value="1"/>
</dbReference>
<dbReference type="GO" id="GO:0016491">
    <property type="term" value="F:oxidoreductase activity"/>
    <property type="evidence" value="ECO:0007669"/>
    <property type="project" value="UniProtKB-KW"/>
</dbReference>
<proteinExistence type="inferred from homology"/>
<dbReference type="InterPro" id="IPR003594">
    <property type="entry name" value="HATPase_dom"/>
</dbReference>
<comment type="cofactor">
    <cofactor evidence="2">
        <name>Mg(2+)</name>
        <dbReference type="ChEBI" id="CHEBI:18420"/>
    </cofactor>
</comment>